<dbReference type="Gene3D" id="3.40.50.720">
    <property type="entry name" value="NAD(P)-binding Rossmann-like Domain"/>
    <property type="match status" value="1"/>
</dbReference>
<accession>A0A1N6TQZ1</accession>
<keyword evidence="3" id="KW-0175">Coiled coil</keyword>
<dbReference type="InterPro" id="IPR004089">
    <property type="entry name" value="MCPsignal_dom"/>
</dbReference>
<dbReference type="Pfam" id="PF00015">
    <property type="entry name" value="MCPsignal"/>
    <property type="match status" value="1"/>
</dbReference>
<keyword evidence="6" id="KW-1185">Reference proteome</keyword>
<feature type="coiled-coil region" evidence="3">
    <location>
        <begin position="226"/>
        <end position="260"/>
    </location>
</feature>
<dbReference type="PANTHER" id="PTHR32089:SF112">
    <property type="entry name" value="LYSOZYME-LIKE PROTEIN-RELATED"/>
    <property type="match status" value="1"/>
</dbReference>
<dbReference type="Gene3D" id="1.10.287.950">
    <property type="entry name" value="Methyl-accepting chemotaxis protein"/>
    <property type="match status" value="1"/>
</dbReference>
<dbReference type="InterPro" id="IPR036291">
    <property type="entry name" value="NAD(P)-bd_dom_sf"/>
</dbReference>
<dbReference type="AlphaFoldDB" id="A0A1N6TQZ1"/>
<dbReference type="SMART" id="SM00283">
    <property type="entry name" value="MA"/>
    <property type="match status" value="1"/>
</dbReference>
<dbReference type="STRING" id="56779.SAMN05421834_105143"/>
<feature type="domain" description="Methyl-accepting transducer" evidence="4">
    <location>
        <begin position="133"/>
        <end position="280"/>
    </location>
</feature>
<dbReference type="Proteomes" id="UP000185669">
    <property type="component" value="Unassembled WGS sequence"/>
</dbReference>
<dbReference type="SUPFAM" id="SSF51735">
    <property type="entry name" value="NAD(P)-binding Rossmann-fold domains"/>
    <property type="match status" value="1"/>
</dbReference>
<sequence length="280" mass="30723">MLKIGIIGAGAGGASILETFLDIDDVDVIGICDNNSNAPGIKRARENGVPVYDDFNDLLQLNKEKVILEVTGNDIISEKVKEAADEKTKIIDSETSLILFKIVNSREEMLKRMEVEADKLCNLAVDIGGTIEEISDSNSENIEELDQTASKLQQASENSKANLEKTNEIVKFIKTVSDQTKMLGLNAAIEAARADVKANGFNVVADEIRKLADETGASVKEITGFIEKLNESTENTKINIDKMNQKVDQFTENEKIMTEKLHNAADQITKMAESLSELID</sequence>
<evidence type="ECO:0000256" key="1">
    <source>
        <dbReference type="ARBA" id="ARBA00023224"/>
    </source>
</evidence>
<dbReference type="SUPFAM" id="SSF58104">
    <property type="entry name" value="Methyl-accepting chemotaxis protein (MCP) signaling domain"/>
    <property type="match status" value="1"/>
</dbReference>
<dbReference type="GO" id="GO:0007165">
    <property type="term" value="P:signal transduction"/>
    <property type="evidence" value="ECO:0007669"/>
    <property type="project" value="UniProtKB-KW"/>
</dbReference>
<dbReference type="OrthoDB" id="1675535at2"/>
<gene>
    <name evidence="5" type="ORF">SAMN05421834_105143</name>
</gene>
<feature type="coiled-coil region" evidence="3">
    <location>
        <begin position="142"/>
        <end position="169"/>
    </location>
</feature>
<protein>
    <submittedName>
        <fullName evidence="5">Methyl-accepting chemotaxis protein</fullName>
    </submittedName>
</protein>
<dbReference type="PROSITE" id="PS50111">
    <property type="entry name" value="CHEMOTAXIS_TRANSDUC_2"/>
    <property type="match status" value="1"/>
</dbReference>
<proteinExistence type="predicted"/>
<evidence type="ECO:0000256" key="3">
    <source>
        <dbReference type="SAM" id="Coils"/>
    </source>
</evidence>
<dbReference type="PANTHER" id="PTHR32089">
    <property type="entry name" value="METHYL-ACCEPTING CHEMOTAXIS PROTEIN MCPB"/>
    <property type="match status" value="1"/>
</dbReference>
<evidence type="ECO:0000256" key="2">
    <source>
        <dbReference type="PROSITE-ProRule" id="PRU00284"/>
    </source>
</evidence>
<evidence type="ECO:0000313" key="5">
    <source>
        <dbReference type="EMBL" id="SIQ55802.1"/>
    </source>
</evidence>
<organism evidence="5 6">
    <name type="scientific">Halanaerobium kushneri</name>
    <dbReference type="NCBI Taxonomy" id="56779"/>
    <lineage>
        <taxon>Bacteria</taxon>
        <taxon>Bacillati</taxon>
        <taxon>Bacillota</taxon>
        <taxon>Clostridia</taxon>
        <taxon>Halanaerobiales</taxon>
        <taxon>Halanaerobiaceae</taxon>
        <taxon>Halanaerobium</taxon>
    </lineage>
</organism>
<evidence type="ECO:0000259" key="4">
    <source>
        <dbReference type="PROSITE" id="PS50111"/>
    </source>
</evidence>
<reference evidence="6" key="1">
    <citation type="submission" date="2017-01" db="EMBL/GenBank/DDBJ databases">
        <authorList>
            <person name="Varghese N."/>
            <person name="Submissions S."/>
        </authorList>
    </citation>
    <scope>NUCLEOTIDE SEQUENCE [LARGE SCALE GENOMIC DNA]</scope>
    <source>
        <strain evidence="6">ATCC 700103</strain>
    </source>
</reference>
<dbReference type="GO" id="GO:0016020">
    <property type="term" value="C:membrane"/>
    <property type="evidence" value="ECO:0007669"/>
    <property type="project" value="InterPro"/>
</dbReference>
<evidence type="ECO:0000313" key="6">
    <source>
        <dbReference type="Proteomes" id="UP000185669"/>
    </source>
</evidence>
<dbReference type="EMBL" id="FTNC01000005">
    <property type="protein sequence ID" value="SIQ55802.1"/>
    <property type="molecule type" value="Genomic_DNA"/>
</dbReference>
<keyword evidence="1 2" id="KW-0807">Transducer</keyword>
<dbReference type="RefSeq" id="WP_076544327.1">
    <property type="nucleotide sequence ID" value="NZ_FTNC01000005.1"/>
</dbReference>
<name>A0A1N6TQZ1_9FIRM</name>